<evidence type="ECO:0000313" key="6">
    <source>
        <dbReference type="EMBL" id="BCV43472.1"/>
    </source>
</evidence>
<accession>A0AAD1NMG1</accession>
<dbReference type="SUPFAM" id="SSF53850">
    <property type="entry name" value="Periplasmic binding protein-like II"/>
    <property type="match status" value="1"/>
</dbReference>
<dbReference type="Proteomes" id="UP000825078">
    <property type="component" value="Chromosome"/>
</dbReference>
<keyword evidence="3" id="KW-0238">DNA-binding</keyword>
<dbReference type="RefSeq" id="WP_208170519.1">
    <property type="nucleotide sequence ID" value="NZ_AP024613.1"/>
</dbReference>
<dbReference type="InterPro" id="IPR036390">
    <property type="entry name" value="WH_DNA-bd_sf"/>
</dbReference>
<dbReference type="PANTHER" id="PTHR30118:SF7">
    <property type="entry name" value="TRANSCRIPTIONAL REGULATOR LYSR FAMILY"/>
    <property type="match status" value="1"/>
</dbReference>
<dbReference type="InterPro" id="IPR050389">
    <property type="entry name" value="LysR-type_TF"/>
</dbReference>
<dbReference type="PROSITE" id="PS50931">
    <property type="entry name" value="HTH_LYSR"/>
    <property type="match status" value="1"/>
</dbReference>
<dbReference type="GO" id="GO:0003700">
    <property type="term" value="F:DNA-binding transcription factor activity"/>
    <property type="evidence" value="ECO:0007669"/>
    <property type="project" value="InterPro"/>
</dbReference>
<sequence length="324" mass="37484">MKDIKRLDYELMQVLIAIDEHRNCQNAAHALRISNSAISRHLKQLREIFDDTLYIRRASGFIPTHKASQLLPMVQDLCQRYQELENQFTEYQPAKSREHFVISVYDDFSPIIHKILNNKVRPFAPDMSFDIRILSHEYTTELENGNIDIAVMSESYTGAHLQGNLFAEVKNLYLLGNRKHPFLQDNVQVTLEDLFKYPYYEMDNFCDLPEPLIVSAAKRRNQECVIAGSTGSLASLASVLLDMPYYSISCNLFTTDYVAGFPNLIYRKLPLEISQTLLSEINTNRDIGHYVVVSDLNKSQARDWLKEVLVRELKSEWNLRKPNS</sequence>
<comment type="similarity">
    <text evidence="1">Belongs to the LysR transcriptional regulatory family.</text>
</comment>
<evidence type="ECO:0000256" key="1">
    <source>
        <dbReference type="ARBA" id="ARBA00009437"/>
    </source>
</evidence>
<evidence type="ECO:0000313" key="7">
    <source>
        <dbReference type="Proteomes" id="UP000825078"/>
    </source>
</evidence>
<evidence type="ECO:0000256" key="2">
    <source>
        <dbReference type="ARBA" id="ARBA00023015"/>
    </source>
</evidence>
<evidence type="ECO:0000259" key="5">
    <source>
        <dbReference type="PROSITE" id="PS50931"/>
    </source>
</evidence>
<evidence type="ECO:0000256" key="4">
    <source>
        <dbReference type="ARBA" id="ARBA00023163"/>
    </source>
</evidence>
<dbReference type="Gene3D" id="3.40.190.10">
    <property type="entry name" value="Periplasmic binding protein-like II"/>
    <property type="match status" value="2"/>
</dbReference>
<dbReference type="Gene3D" id="1.10.10.10">
    <property type="entry name" value="Winged helix-like DNA-binding domain superfamily/Winged helix DNA-binding domain"/>
    <property type="match status" value="1"/>
</dbReference>
<dbReference type="AlphaFoldDB" id="A0AAD1NMG1"/>
<dbReference type="SUPFAM" id="SSF46785">
    <property type="entry name" value="Winged helix' DNA-binding domain"/>
    <property type="match status" value="1"/>
</dbReference>
<dbReference type="GO" id="GO:0003677">
    <property type="term" value="F:DNA binding"/>
    <property type="evidence" value="ECO:0007669"/>
    <property type="project" value="UniProtKB-KW"/>
</dbReference>
<keyword evidence="2" id="KW-0805">Transcription regulation</keyword>
<dbReference type="PANTHER" id="PTHR30118">
    <property type="entry name" value="HTH-TYPE TRANSCRIPTIONAL REGULATOR LEUO-RELATED"/>
    <property type="match status" value="1"/>
</dbReference>
<keyword evidence="4" id="KW-0804">Transcription</keyword>
<proteinExistence type="inferred from homology"/>
<reference evidence="6" key="1">
    <citation type="submission" date="2021-05" db="EMBL/GenBank/DDBJ databases">
        <title>Molecular characterization for Shewanella algae harboring chromosomal blaOXA-55-like strains isolated from clinical and environment sample.</title>
        <authorList>
            <person name="Ohama Y."/>
            <person name="Aoki K."/>
            <person name="Harada S."/>
            <person name="Moriya K."/>
            <person name="Ishii Y."/>
            <person name="Tateda K."/>
        </authorList>
    </citation>
    <scope>NUCLEOTIDE SEQUENCE</scope>
    <source>
        <strain evidence="6">TUM17379</strain>
    </source>
</reference>
<name>A0AAD1NMG1_9GAMM</name>
<dbReference type="EMBL" id="AP024613">
    <property type="protein sequence ID" value="BCV43472.1"/>
    <property type="molecule type" value="Genomic_DNA"/>
</dbReference>
<dbReference type="Pfam" id="PF00126">
    <property type="entry name" value="HTH_1"/>
    <property type="match status" value="1"/>
</dbReference>
<organism evidence="6 7">
    <name type="scientific">Shewanella algae</name>
    <dbReference type="NCBI Taxonomy" id="38313"/>
    <lineage>
        <taxon>Bacteria</taxon>
        <taxon>Pseudomonadati</taxon>
        <taxon>Pseudomonadota</taxon>
        <taxon>Gammaproteobacteria</taxon>
        <taxon>Alteromonadales</taxon>
        <taxon>Shewanellaceae</taxon>
        <taxon>Shewanella</taxon>
    </lineage>
</organism>
<gene>
    <name evidence="6" type="ORF">TUM17379_04900</name>
</gene>
<protein>
    <recommendedName>
        <fullName evidence="5">HTH lysR-type domain-containing protein</fullName>
    </recommendedName>
</protein>
<dbReference type="InterPro" id="IPR000847">
    <property type="entry name" value="LysR_HTH_N"/>
</dbReference>
<evidence type="ECO:0000256" key="3">
    <source>
        <dbReference type="ARBA" id="ARBA00023125"/>
    </source>
</evidence>
<feature type="domain" description="HTH lysR-type" evidence="5">
    <location>
        <begin position="7"/>
        <end position="64"/>
    </location>
</feature>
<dbReference type="InterPro" id="IPR036388">
    <property type="entry name" value="WH-like_DNA-bd_sf"/>
</dbReference>